<feature type="compositionally biased region" description="Low complexity" evidence="1">
    <location>
        <begin position="234"/>
        <end position="243"/>
    </location>
</feature>
<comment type="caution">
    <text evidence="2">The sequence shown here is derived from an EMBL/GenBank/DDBJ whole genome shotgun (WGS) entry which is preliminary data.</text>
</comment>
<dbReference type="PANTHER" id="PTHR45913:SF5">
    <property type="entry name" value="GENERAL TRANSCRIPTION FACTOR II-I REPEAT DOMAIN-CONTAINING PROTEIN 2A-LIKE PROTEIN"/>
    <property type="match status" value="1"/>
</dbReference>
<evidence type="ECO:0008006" key="4">
    <source>
        <dbReference type="Google" id="ProtNLM"/>
    </source>
</evidence>
<feature type="region of interest" description="Disordered" evidence="1">
    <location>
        <begin position="172"/>
        <end position="257"/>
    </location>
</feature>
<name>A0A2T7NSD3_POMCA</name>
<accession>A0A2T7NSD3</accession>
<keyword evidence="3" id="KW-1185">Reference proteome</keyword>
<evidence type="ECO:0000256" key="1">
    <source>
        <dbReference type="SAM" id="MobiDB-lite"/>
    </source>
</evidence>
<evidence type="ECO:0000313" key="3">
    <source>
        <dbReference type="Proteomes" id="UP000245119"/>
    </source>
</evidence>
<dbReference type="PANTHER" id="PTHR45913">
    <property type="entry name" value="EPM2A-INTERACTING PROTEIN 1"/>
    <property type="match status" value="1"/>
</dbReference>
<dbReference type="AlphaFoldDB" id="A0A2T7NSD3"/>
<reference evidence="2 3" key="1">
    <citation type="submission" date="2018-04" db="EMBL/GenBank/DDBJ databases">
        <title>The genome of golden apple snail Pomacea canaliculata provides insight into stress tolerance and invasive adaptation.</title>
        <authorList>
            <person name="Liu C."/>
            <person name="Liu B."/>
            <person name="Ren Y."/>
            <person name="Zhang Y."/>
            <person name="Wang H."/>
            <person name="Li S."/>
            <person name="Jiang F."/>
            <person name="Yin L."/>
            <person name="Zhang G."/>
            <person name="Qian W."/>
            <person name="Fan W."/>
        </authorList>
    </citation>
    <scope>NUCLEOTIDE SEQUENCE [LARGE SCALE GENOMIC DNA]</scope>
    <source>
        <strain evidence="2">SZHN2017</strain>
        <tissue evidence="2">Muscle</tissue>
    </source>
</reference>
<proteinExistence type="predicted"/>
<feature type="compositionally biased region" description="Polar residues" evidence="1">
    <location>
        <begin position="205"/>
        <end position="214"/>
    </location>
</feature>
<evidence type="ECO:0000313" key="2">
    <source>
        <dbReference type="EMBL" id="PVD24089.1"/>
    </source>
</evidence>
<protein>
    <recommendedName>
        <fullName evidence="4">SPIN-DOC-like zinc-finger domain-containing protein</fullName>
    </recommendedName>
</protein>
<feature type="compositionally biased region" description="Basic and acidic residues" evidence="1">
    <location>
        <begin position="192"/>
        <end position="204"/>
    </location>
</feature>
<dbReference type="Proteomes" id="UP000245119">
    <property type="component" value="Linkage Group LG9"/>
</dbReference>
<organism evidence="2 3">
    <name type="scientific">Pomacea canaliculata</name>
    <name type="common">Golden apple snail</name>
    <dbReference type="NCBI Taxonomy" id="400727"/>
    <lineage>
        <taxon>Eukaryota</taxon>
        <taxon>Metazoa</taxon>
        <taxon>Spiralia</taxon>
        <taxon>Lophotrochozoa</taxon>
        <taxon>Mollusca</taxon>
        <taxon>Gastropoda</taxon>
        <taxon>Caenogastropoda</taxon>
        <taxon>Architaenioglossa</taxon>
        <taxon>Ampullarioidea</taxon>
        <taxon>Ampullariidae</taxon>
        <taxon>Pomacea</taxon>
    </lineage>
</organism>
<sequence>MNVGNVVPGHLGAQAPVPQGQPGPSVAQAACPQVDTALLTIDEWMSHLNLTQPGVHPALELDLEVGKKAVCLLCSERVAVMTEYNVSRHHATTNAAMAGYGSTMAELDRKLVKQQNVFVKTKVAQKAATHASLVVAYNIAKHSKSFSDELPTGHDDCNMSHVSCTIQQAIGGRQNSVSGPSSPPATHKHHVQNADRANDVRETHPTQQPTSVNCSVPGAMNAGQPHYETRSRRATTADATQQQLPVSWTKAVSRKPL</sequence>
<dbReference type="EMBL" id="PZQS01000009">
    <property type="protein sequence ID" value="PVD24089.1"/>
    <property type="molecule type" value="Genomic_DNA"/>
</dbReference>
<gene>
    <name evidence="2" type="ORF">C0Q70_14559</name>
</gene>